<dbReference type="GO" id="GO:0009446">
    <property type="term" value="P:putrescine biosynthetic process"/>
    <property type="evidence" value="ECO:0007669"/>
    <property type="project" value="InterPro"/>
</dbReference>
<dbReference type="PANTHER" id="PTHR31377">
    <property type="entry name" value="AGMATINE DEIMINASE-RELATED"/>
    <property type="match status" value="1"/>
</dbReference>
<dbReference type="SUPFAM" id="SSF55909">
    <property type="entry name" value="Pentein"/>
    <property type="match status" value="1"/>
</dbReference>
<feature type="non-terminal residue" evidence="2">
    <location>
        <position position="1"/>
    </location>
</feature>
<feature type="non-terminal residue" evidence="2">
    <location>
        <position position="263"/>
    </location>
</feature>
<reference evidence="2" key="1">
    <citation type="submission" date="2018-05" db="EMBL/GenBank/DDBJ databases">
        <authorList>
            <person name="Lanie J.A."/>
            <person name="Ng W.-L."/>
            <person name="Kazmierczak K.M."/>
            <person name="Andrzejewski T.M."/>
            <person name="Davidsen T.M."/>
            <person name="Wayne K.J."/>
            <person name="Tettelin H."/>
            <person name="Glass J.I."/>
            <person name="Rusch D."/>
            <person name="Podicherti R."/>
            <person name="Tsui H.-C.T."/>
            <person name="Winkler M.E."/>
        </authorList>
    </citation>
    <scope>NUCLEOTIDE SEQUENCE</scope>
</reference>
<dbReference type="EMBL" id="UINC01176255">
    <property type="protein sequence ID" value="SVD83296.1"/>
    <property type="molecule type" value="Genomic_DNA"/>
</dbReference>
<name>A0A382YJ35_9ZZZZ</name>
<accession>A0A382YJ35</accession>
<evidence type="ECO:0000313" key="2">
    <source>
        <dbReference type="EMBL" id="SVD83296.1"/>
    </source>
</evidence>
<protein>
    <recommendedName>
        <fullName evidence="3">Agmatine deiminase</fullName>
    </recommendedName>
</protein>
<proteinExistence type="predicted"/>
<dbReference type="Gene3D" id="3.75.10.10">
    <property type="entry name" value="L-arginine/glycine Amidinotransferase, Chain A"/>
    <property type="match status" value="1"/>
</dbReference>
<dbReference type="InterPro" id="IPR007466">
    <property type="entry name" value="Peptidyl-Arg-deiminase_porph"/>
</dbReference>
<dbReference type="Pfam" id="PF04371">
    <property type="entry name" value="PAD_porph"/>
    <property type="match status" value="1"/>
</dbReference>
<evidence type="ECO:0008006" key="3">
    <source>
        <dbReference type="Google" id="ProtNLM"/>
    </source>
</evidence>
<evidence type="ECO:0000256" key="1">
    <source>
        <dbReference type="ARBA" id="ARBA00022801"/>
    </source>
</evidence>
<organism evidence="2">
    <name type="scientific">marine metagenome</name>
    <dbReference type="NCBI Taxonomy" id="408172"/>
    <lineage>
        <taxon>unclassified sequences</taxon>
        <taxon>metagenomes</taxon>
        <taxon>ecological metagenomes</taxon>
    </lineage>
</organism>
<dbReference type="GO" id="GO:0004668">
    <property type="term" value="F:protein-arginine deiminase activity"/>
    <property type="evidence" value="ECO:0007669"/>
    <property type="project" value="InterPro"/>
</dbReference>
<gene>
    <name evidence="2" type="ORF">METZ01_LOCUS436150</name>
</gene>
<keyword evidence="1" id="KW-0378">Hydrolase</keyword>
<dbReference type="GO" id="GO:0047632">
    <property type="term" value="F:agmatine deiminase activity"/>
    <property type="evidence" value="ECO:0007669"/>
    <property type="project" value="TreeGrafter"/>
</dbReference>
<dbReference type="PANTHER" id="PTHR31377:SF0">
    <property type="entry name" value="AGMATINE DEIMINASE-RELATED"/>
    <property type="match status" value="1"/>
</dbReference>
<sequence>PTNFTKANNFCNNFSSIWSIPTDWSWIRDNGPIFIKNKEEIEAIHFNFNAWGEKYSPCKTVKEMPRLLLEKLKIKRHFSNLILEGGGVTFDGKGTMITTEQMLLNKNRNPSFSKKDIENEVKKLLGIEKVIWLKKGLFEDKSTDGHVDCVAEYLAPGKILIQTIYDKKNSNFEILKENYNIIKNETDASGNKLEIVEMPYLPYFSKKYNNNIYVSPYTNYYVANGVVMVPEVDSSLDHKAYKIIEKIYPNRDVIPIPTFYQAI</sequence>
<dbReference type="AlphaFoldDB" id="A0A382YJ35"/>